<evidence type="ECO:0000256" key="4">
    <source>
        <dbReference type="SAM" id="Phobius"/>
    </source>
</evidence>
<dbReference type="OrthoDB" id="9791520at2"/>
<evidence type="ECO:0000256" key="3">
    <source>
        <dbReference type="SAM" id="Coils"/>
    </source>
</evidence>
<accession>A0A432VXP4</accession>
<dbReference type="SUPFAM" id="SSF111369">
    <property type="entry name" value="HlyD-like secretion proteins"/>
    <property type="match status" value="1"/>
</dbReference>
<feature type="transmembrane region" description="Helical" evidence="4">
    <location>
        <begin position="12"/>
        <end position="29"/>
    </location>
</feature>
<dbReference type="Gene3D" id="2.40.30.170">
    <property type="match status" value="1"/>
</dbReference>
<keyword evidence="8" id="KW-1185">Reference proteome</keyword>
<dbReference type="EMBL" id="PIPI01000001">
    <property type="protein sequence ID" value="RUO21471.1"/>
    <property type="molecule type" value="Genomic_DNA"/>
</dbReference>
<dbReference type="Proteomes" id="UP000288212">
    <property type="component" value="Unassembled WGS sequence"/>
</dbReference>
<keyword evidence="4" id="KW-0472">Membrane</keyword>
<comment type="caution">
    <text evidence="7">The sequence shown here is derived from an EMBL/GenBank/DDBJ whole genome shotgun (WGS) entry which is preliminary data.</text>
</comment>
<comment type="subcellular location">
    <subcellularLocation>
        <location evidence="1">Cell envelope</location>
    </subcellularLocation>
</comment>
<evidence type="ECO:0000256" key="2">
    <source>
        <dbReference type="ARBA" id="ARBA00023054"/>
    </source>
</evidence>
<dbReference type="Gene3D" id="2.40.420.20">
    <property type="match status" value="1"/>
</dbReference>
<proteinExistence type="predicted"/>
<keyword evidence="4" id="KW-0812">Transmembrane</keyword>
<evidence type="ECO:0000259" key="5">
    <source>
        <dbReference type="Pfam" id="PF25876"/>
    </source>
</evidence>
<dbReference type="InterPro" id="IPR058624">
    <property type="entry name" value="MdtA-like_HH"/>
</dbReference>
<protein>
    <submittedName>
        <fullName evidence="7">Efflux transporter periplasmic adaptor subunit</fullName>
    </submittedName>
</protein>
<dbReference type="RefSeq" id="WP_126790449.1">
    <property type="nucleotide sequence ID" value="NZ_PIPI01000001.1"/>
</dbReference>
<evidence type="ECO:0000256" key="1">
    <source>
        <dbReference type="ARBA" id="ARBA00004196"/>
    </source>
</evidence>
<dbReference type="InterPro" id="IPR050465">
    <property type="entry name" value="UPF0194_transport"/>
</dbReference>
<feature type="domain" description="YknX-like C-terminal permuted SH3-like" evidence="6">
    <location>
        <begin position="334"/>
        <end position="400"/>
    </location>
</feature>
<evidence type="ECO:0000313" key="8">
    <source>
        <dbReference type="Proteomes" id="UP000288212"/>
    </source>
</evidence>
<organism evidence="7 8">
    <name type="scientific">Aliidiomarina haloalkalitolerans</name>
    <dbReference type="NCBI Taxonomy" id="859059"/>
    <lineage>
        <taxon>Bacteria</taxon>
        <taxon>Pseudomonadati</taxon>
        <taxon>Pseudomonadota</taxon>
        <taxon>Gammaproteobacteria</taxon>
        <taxon>Alteromonadales</taxon>
        <taxon>Idiomarinaceae</taxon>
        <taxon>Aliidiomarina</taxon>
    </lineage>
</organism>
<name>A0A432VXP4_9GAMM</name>
<dbReference type="PANTHER" id="PTHR32347:SF29">
    <property type="entry name" value="UPF0194 MEMBRANE PROTEIN YBHG"/>
    <property type="match status" value="1"/>
</dbReference>
<evidence type="ECO:0000313" key="7">
    <source>
        <dbReference type="EMBL" id="RUO21471.1"/>
    </source>
</evidence>
<dbReference type="Gene3D" id="2.40.50.100">
    <property type="match status" value="1"/>
</dbReference>
<feature type="domain" description="Multidrug resistance protein MdtA-like alpha-helical hairpin" evidence="5">
    <location>
        <begin position="120"/>
        <end position="186"/>
    </location>
</feature>
<keyword evidence="4" id="KW-1133">Transmembrane helix</keyword>
<dbReference type="PANTHER" id="PTHR32347">
    <property type="entry name" value="EFFLUX SYSTEM COMPONENT YKNX-RELATED"/>
    <property type="match status" value="1"/>
</dbReference>
<dbReference type="AlphaFoldDB" id="A0A432VXP4"/>
<dbReference type="Pfam" id="PF25876">
    <property type="entry name" value="HH_MFP_RND"/>
    <property type="match status" value="1"/>
</dbReference>
<evidence type="ECO:0000259" key="6">
    <source>
        <dbReference type="Pfam" id="PF25989"/>
    </source>
</evidence>
<dbReference type="InterPro" id="IPR058637">
    <property type="entry name" value="YknX-like_C"/>
</dbReference>
<dbReference type="Gene3D" id="1.10.287.470">
    <property type="entry name" value="Helix hairpin bin"/>
    <property type="match status" value="1"/>
</dbReference>
<dbReference type="Pfam" id="PF25989">
    <property type="entry name" value="YknX_C"/>
    <property type="match status" value="1"/>
</dbReference>
<sequence length="402" mass="43859">MTTSAKTLKTKLAWGFVIACVIIALAYALKPKPEAVNLTTVERGYFAETVREEGRTHLQDTYTVAVPIQGFLQRVALNVGDPVNAGQALFHIEPLPTPALDARSREQAREALVAARSRVAAAEAELENRHADLEFSRNELNRFRQLANEGVISTTELERVATQVQRAEAAERGARASLGAAQAELENARIVLAITEGTRTSADHQALAIPAPISGVVLRRFRCCEGVVNAGDAILELGNLEQLEVRIDLLSQEAVRVAPGMRVEIDRWGGDESLHARIRLVDPAGFTKVSALGIDEQRVAAYATLESPPEQWQRLGEGFRVEAAIITWEADDVLYLPVSALFRVADQWHVFRVNNQRAELVAVEVGRRSGIHAQIIRGVAAGDVIINHPPAHLQAGTRVTSL</sequence>
<dbReference type="GO" id="GO:0042597">
    <property type="term" value="C:periplasmic space"/>
    <property type="evidence" value="ECO:0007669"/>
    <property type="project" value="UniProtKB-SubCell"/>
</dbReference>
<keyword evidence="2 3" id="KW-0175">Coiled coil</keyword>
<feature type="coiled-coil region" evidence="3">
    <location>
        <begin position="105"/>
        <end position="139"/>
    </location>
</feature>
<gene>
    <name evidence="7" type="ORF">CWE06_01020</name>
</gene>
<reference evidence="7 8" key="1">
    <citation type="journal article" date="2011" name="Front. Microbiol.">
        <title>Genomic signatures of strain selection and enhancement in Bacillus atrophaeus var. globigii, a historical biowarfare simulant.</title>
        <authorList>
            <person name="Gibbons H.S."/>
            <person name="Broomall S.M."/>
            <person name="McNew L.A."/>
            <person name="Daligault H."/>
            <person name="Chapman C."/>
            <person name="Bruce D."/>
            <person name="Karavis M."/>
            <person name="Krepps M."/>
            <person name="McGregor P.A."/>
            <person name="Hong C."/>
            <person name="Park K.H."/>
            <person name="Akmal A."/>
            <person name="Feldman A."/>
            <person name="Lin J.S."/>
            <person name="Chang W.E."/>
            <person name="Higgs B.W."/>
            <person name="Demirev P."/>
            <person name="Lindquist J."/>
            <person name="Liem A."/>
            <person name="Fochler E."/>
            <person name="Read T.D."/>
            <person name="Tapia R."/>
            <person name="Johnson S."/>
            <person name="Bishop-Lilly K.A."/>
            <person name="Detter C."/>
            <person name="Han C."/>
            <person name="Sozhamannan S."/>
            <person name="Rosenzweig C.N."/>
            <person name="Skowronski E.W."/>
        </authorList>
    </citation>
    <scope>NUCLEOTIDE SEQUENCE [LARGE SCALE GENOMIC DNA]</scope>
    <source>
        <strain evidence="7 8">AK5</strain>
    </source>
</reference>